<dbReference type="PROSITE" id="PS00028">
    <property type="entry name" value="ZINC_FINGER_C2H2_1"/>
    <property type="match status" value="1"/>
</dbReference>
<dbReference type="STRING" id="1440774.Y900_005230"/>
<dbReference type="eggNOG" id="COG0484">
    <property type="taxonomic scope" value="Bacteria"/>
</dbReference>
<sequence>MTTAALGIAVSTLPGLPAGTDTIGVVAQMVRRAASRDFETWWNKAENAGFCANPIRLTGTDSFGRELRVWTRCNNRRAVACPSCSDLYARDTWQLVHAGVHGGHHDLPPTVAEHPQVFVTLTAPSFGAVHTTRDDGQRGQARRCHDRGRNAHQRCQHGRPLWCSSIHHEGDAHVGQPLCEDCYDYMGHVLFAWHAPELWRRFTIALRRLLRRRLRALGESPTAARINFVKVTEMQRRAIPHFHAVIRLDEPPQPGQAPTPPKSSITATDLALLIHQAASGVALTVAAPAHGAEISSRVIQFGTQTDARPLRSDSSDCGGATPRQSRRSVPAYLAKYVTKSVADFGVGVRRMSPLAVPDLDVPTHIRAILTTILDLADHGAYSEIDRWLHTLGFRGHITTKSRLFSTTMSALREHRAEWTREQRHRSDLATDEHDRALHGAEEEVEWTFDRAGLGNLGERTLVVSAAHRMIEHRHIVRANRWTHDQSSPPDWST</sequence>
<proteinExistence type="predicted"/>
<dbReference type="EMBL" id="JALN02000001">
    <property type="protein sequence ID" value="KDE98354.1"/>
    <property type="molecule type" value="Genomic_DNA"/>
</dbReference>
<comment type="caution">
    <text evidence="3">The sequence shown here is derived from an EMBL/GenBank/DDBJ whole genome shotgun (WGS) entry which is preliminary data.</text>
</comment>
<evidence type="ECO:0000313" key="4">
    <source>
        <dbReference type="Proteomes" id="UP000022835"/>
    </source>
</evidence>
<dbReference type="Proteomes" id="UP000022835">
    <property type="component" value="Unassembled WGS sequence"/>
</dbReference>
<gene>
    <name evidence="3" type="ORF">Y900_005230</name>
</gene>
<evidence type="ECO:0000313" key="3">
    <source>
        <dbReference type="EMBL" id="KDE98354.1"/>
    </source>
</evidence>
<organism evidence="3 4">
    <name type="scientific">Mycolicibacterium aromaticivorans JS19b1 = JCM 16368</name>
    <dbReference type="NCBI Taxonomy" id="1440774"/>
    <lineage>
        <taxon>Bacteria</taxon>
        <taxon>Bacillati</taxon>
        <taxon>Actinomycetota</taxon>
        <taxon>Actinomycetes</taxon>
        <taxon>Mycobacteriales</taxon>
        <taxon>Mycobacteriaceae</taxon>
        <taxon>Mycolicibacterium</taxon>
    </lineage>
</organism>
<feature type="region of interest" description="Disordered" evidence="1">
    <location>
        <begin position="305"/>
        <end position="324"/>
    </location>
</feature>
<dbReference type="AlphaFoldDB" id="A0A064CCM5"/>
<dbReference type="InterPro" id="IPR013087">
    <property type="entry name" value="Znf_C2H2_type"/>
</dbReference>
<protein>
    <submittedName>
        <fullName evidence="3">Plasmid replication initiator protein</fullName>
    </submittedName>
</protein>
<evidence type="ECO:0000259" key="2">
    <source>
        <dbReference type="PROSITE" id="PS00028"/>
    </source>
</evidence>
<dbReference type="InterPro" id="IPR046828">
    <property type="entry name" value="RepSA"/>
</dbReference>
<name>A0A064CCM5_9MYCO</name>
<keyword evidence="4" id="KW-1185">Reference proteome</keyword>
<reference evidence="3" key="1">
    <citation type="submission" date="2014-05" db="EMBL/GenBank/DDBJ databases">
        <title>Genome sequence of Mycobacterium aromaticivorans strain JS19b1T (= DSM 45407T).</title>
        <authorList>
            <person name="Kwak Y."/>
            <person name="Park G.-S."/>
            <person name="Li Q.X."/>
            <person name="Lee S.-E."/>
            <person name="Shin J.-H."/>
        </authorList>
    </citation>
    <scope>NUCLEOTIDE SEQUENCE [LARGE SCALE GENOMIC DNA]</scope>
    <source>
        <strain evidence="3">JS19b1</strain>
    </source>
</reference>
<accession>A0A064CCM5</accession>
<evidence type="ECO:0000256" key="1">
    <source>
        <dbReference type="SAM" id="MobiDB-lite"/>
    </source>
</evidence>
<feature type="domain" description="C2H2-type" evidence="2">
    <location>
        <begin position="81"/>
        <end position="101"/>
    </location>
</feature>
<dbReference type="Pfam" id="PF20199">
    <property type="entry name" value="RepSA"/>
    <property type="match status" value="1"/>
</dbReference>